<name>A0A7Z0IJ11_9MICO</name>
<dbReference type="GO" id="GO:0097175">
    <property type="term" value="P:1,6-anhydro-N-acetyl-beta-muramic acid catabolic process"/>
    <property type="evidence" value="ECO:0007669"/>
    <property type="project" value="UniProtKB-UniRule"/>
</dbReference>
<keyword evidence="1" id="KW-0547">Nucleotide-binding</keyword>
<organism evidence="2 3">
    <name type="scientific">Spelaeicoccus albus</name>
    <dbReference type="NCBI Taxonomy" id="1280376"/>
    <lineage>
        <taxon>Bacteria</taxon>
        <taxon>Bacillati</taxon>
        <taxon>Actinomycetota</taxon>
        <taxon>Actinomycetes</taxon>
        <taxon>Micrococcales</taxon>
        <taxon>Brevibacteriaceae</taxon>
        <taxon>Spelaeicoccus</taxon>
    </lineage>
</organism>
<accession>A0A7Z0IJ11</accession>
<comment type="pathway">
    <text evidence="1">Cell wall biogenesis; peptidoglycan recycling.</text>
</comment>
<dbReference type="Gene3D" id="3.30.420.40">
    <property type="match status" value="2"/>
</dbReference>
<keyword evidence="3" id="KW-1185">Reference proteome</keyword>
<dbReference type="GO" id="GO:0016301">
    <property type="term" value="F:kinase activity"/>
    <property type="evidence" value="ECO:0007669"/>
    <property type="project" value="UniProtKB-KW"/>
</dbReference>
<dbReference type="NCBIfam" id="NF007146">
    <property type="entry name" value="PRK09585.2-6"/>
    <property type="match status" value="1"/>
</dbReference>
<dbReference type="PANTHER" id="PTHR30605:SF0">
    <property type="entry name" value="ANHYDRO-N-ACETYLMURAMIC ACID KINASE"/>
    <property type="match status" value="1"/>
</dbReference>
<protein>
    <recommendedName>
        <fullName evidence="1">Anhydro-N-acetylmuramic acid kinase</fullName>
        <ecNumber evidence="1">2.7.1.170</ecNumber>
    </recommendedName>
    <alternativeName>
        <fullName evidence="1">AnhMurNAc kinase</fullName>
    </alternativeName>
</protein>
<comment type="function">
    <text evidence="1">Catalyzes the specific phosphorylation of 1,6-anhydro-N-acetylmuramic acid (anhMurNAc) with the simultaneous cleavage of the 1,6-anhydro ring, generating MurNAc-6-P. Is required for the utilization of anhMurNAc either imported from the medium or derived from its own cell wall murein, and thus plays a role in cell wall recycling.</text>
</comment>
<keyword evidence="1 2" id="KW-0418">Kinase</keyword>
<dbReference type="RefSeq" id="WP_179429217.1">
    <property type="nucleotide sequence ID" value="NZ_JACBZP010000001.1"/>
</dbReference>
<comment type="caution">
    <text evidence="2">The sequence shown here is derived from an EMBL/GenBank/DDBJ whole genome shotgun (WGS) entry which is preliminary data.</text>
</comment>
<dbReference type="GO" id="GO:0006040">
    <property type="term" value="P:amino sugar metabolic process"/>
    <property type="evidence" value="ECO:0007669"/>
    <property type="project" value="InterPro"/>
</dbReference>
<evidence type="ECO:0000313" key="2">
    <source>
        <dbReference type="EMBL" id="NYI68946.1"/>
    </source>
</evidence>
<dbReference type="AlphaFoldDB" id="A0A7Z0IJ11"/>
<dbReference type="GO" id="GO:0005524">
    <property type="term" value="F:ATP binding"/>
    <property type="evidence" value="ECO:0007669"/>
    <property type="project" value="UniProtKB-UniRule"/>
</dbReference>
<comment type="catalytic activity">
    <reaction evidence="1">
        <text>1,6-anhydro-N-acetyl-beta-muramate + ATP + H2O = N-acetyl-D-muramate 6-phosphate + ADP + H(+)</text>
        <dbReference type="Rhea" id="RHEA:24952"/>
        <dbReference type="ChEBI" id="CHEBI:15377"/>
        <dbReference type="ChEBI" id="CHEBI:15378"/>
        <dbReference type="ChEBI" id="CHEBI:30616"/>
        <dbReference type="ChEBI" id="CHEBI:58690"/>
        <dbReference type="ChEBI" id="CHEBI:58722"/>
        <dbReference type="ChEBI" id="CHEBI:456216"/>
        <dbReference type="EC" id="2.7.1.170"/>
    </reaction>
</comment>
<evidence type="ECO:0000313" key="3">
    <source>
        <dbReference type="Proteomes" id="UP000539111"/>
    </source>
</evidence>
<dbReference type="EC" id="2.7.1.170" evidence="1"/>
<comment type="pathway">
    <text evidence="1">Amino-sugar metabolism; 1,6-anhydro-N-acetylmuramate degradation.</text>
</comment>
<proteinExistence type="inferred from homology"/>
<dbReference type="PANTHER" id="PTHR30605">
    <property type="entry name" value="ANHYDRO-N-ACETYLMURAMIC ACID KINASE"/>
    <property type="match status" value="1"/>
</dbReference>
<dbReference type="Pfam" id="PF03702">
    <property type="entry name" value="AnmK"/>
    <property type="match status" value="1"/>
</dbReference>
<dbReference type="Proteomes" id="UP000539111">
    <property type="component" value="Unassembled WGS sequence"/>
</dbReference>
<dbReference type="HAMAP" id="MF_01270">
    <property type="entry name" value="AnhMurNAc_kinase"/>
    <property type="match status" value="1"/>
</dbReference>
<keyword evidence="1 2" id="KW-0808">Transferase</keyword>
<dbReference type="EMBL" id="JACBZP010000001">
    <property type="protein sequence ID" value="NYI68946.1"/>
    <property type="molecule type" value="Genomic_DNA"/>
</dbReference>
<comment type="similarity">
    <text evidence="1">Belongs to the anhydro-N-acetylmuramic acid kinase family.</text>
</comment>
<dbReference type="GO" id="GO:0016773">
    <property type="term" value="F:phosphotransferase activity, alcohol group as acceptor"/>
    <property type="evidence" value="ECO:0007669"/>
    <property type="project" value="UniProtKB-UniRule"/>
</dbReference>
<sequence length="393" mass="40147">MKILGLMSGTSHDGIDAAVVDFTDESATLSGVVLHTSTTPYRADLRERLAAALPPSRTTFAEACALDTMIGQAFAEVAASASLDVGGVDLVCSHGQTVFHWIDDGRARGTLQLGQPAWIADAAGAPVVSDIRAADIVRGGQGAPLVCLLDGMLLGHLPGVSAALNLGGIANMTVVSHGSAVAAYDIGPANALIDAAVAASDSAAGGFDADGALAASGHVDRQLLRVLLDEPFYARRPPKSTGKELFNGDYINRALESAGRTPGIADLVATLTELTVRVSAQAVSAAGADRLVVSGGGVFNPVLMRRLHRALPHVRMSRSDDFGAPAGDKEAILVALIGWFTAHGLPANVPECTGAASRAVLGSITPGPQGFPDFEAADAPSGLLLRASPSRRS</sequence>
<keyword evidence="1" id="KW-0067">ATP-binding</keyword>
<feature type="binding site" evidence="1">
    <location>
        <begin position="9"/>
        <end position="16"/>
    </location>
    <ligand>
        <name>ATP</name>
        <dbReference type="ChEBI" id="CHEBI:30616"/>
    </ligand>
</feature>
<dbReference type="SUPFAM" id="SSF53067">
    <property type="entry name" value="Actin-like ATPase domain"/>
    <property type="match status" value="1"/>
</dbReference>
<dbReference type="UniPathway" id="UPA00544"/>
<dbReference type="InterPro" id="IPR043129">
    <property type="entry name" value="ATPase_NBD"/>
</dbReference>
<dbReference type="UniPathway" id="UPA00343"/>
<keyword evidence="1" id="KW-0119">Carbohydrate metabolism</keyword>
<dbReference type="GO" id="GO:0009254">
    <property type="term" value="P:peptidoglycan turnover"/>
    <property type="evidence" value="ECO:0007669"/>
    <property type="project" value="UniProtKB-UniRule"/>
</dbReference>
<evidence type="ECO:0000256" key="1">
    <source>
        <dbReference type="HAMAP-Rule" id="MF_01270"/>
    </source>
</evidence>
<gene>
    <name evidence="1" type="primary">anmK</name>
    <name evidence="2" type="ORF">BJY26_003252</name>
</gene>
<reference evidence="2 3" key="1">
    <citation type="submission" date="2020-07" db="EMBL/GenBank/DDBJ databases">
        <title>Sequencing the genomes of 1000 actinobacteria strains.</title>
        <authorList>
            <person name="Klenk H.-P."/>
        </authorList>
    </citation>
    <scope>NUCLEOTIDE SEQUENCE [LARGE SCALE GENOMIC DNA]</scope>
    <source>
        <strain evidence="2 3">DSM 26341</strain>
    </source>
</reference>
<dbReference type="InterPro" id="IPR005338">
    <property type="entry name" value="Anhydro_N_Ac-Mur_kinase"/>
</dbReference>